<keyword evidence="3" id="KW-0378">Hydrolase</keyword>
<evidence type="ECO:0000256" key="5">
    <source>
        <dbReference type="PROSITE-ProRule" id="PRU10055"/>
    </source>
</evidence>
<protein>
    <recommendedName>
        <fullName evidence="2">beta-glucosidase</fullName>
        <ecNumber evidence="2">3.2.1.21</ecNumber>
    </recommendedName>
</protein>
<reference evidence="8" key="1">
    <citation type="submission" date="2022-01" db="EMBL/GenBank/DDBJ databases">
        <title>Microbacterium eymi and Microbacterium rhizovicinus sp. nov., isolated from the rhizospheric soil of Elymus tsukushiensis, a plant native to the Dokdo Islands, Republic of Korea.</title>
        <authorList>
            <person name="Hwang Y.J."/>
        </authorList>
    </citation>
    <scope>NUCLEOTIDE SEQUENCE</scope>
    <source>
        <strain evidence="8">KUDC0405</strain>
    </source>
</reference>
<dbReference type="Pfam" id="PF00232">
    <property type="entry name" value="Glyco_hydro_1"/>
    <property type="match status" value="1"/>
</dbReference>
<name>A0ABY5NHH7_9MICO</name>
<gene>
    <name evidence="8" type="ORF">L2X98_29420</name>
</gene>
<evidence type="ECO:0000256" key="1">
    <source>
        <dbReference type="ARBA" id="ARBA00010838"/>
    </source>
</evidence>
<dbReference type="EMBL" id="CP091139">
    <property type="protein sequence ID" value="UUT34620.1"/>
    <property type="molecule type" value="Genomic_DNA"/>
</dbReference>
<evidence type="ECO:0000313" key="8">
    <source>
        <dbReference type="EMBL" id="UUT34620.1"/>
    </source>
</evidence>
<feature type="active site" description="Nucleophile" evidence="5">
    <location>
        <position position="397"/>
    </location>
</feature>
<proteinExistence type="inferred from homology"/>
<accession>A0ABY5NHH7</accession>
<dbReference type="PANTHER" id="PTHR10353:SF36">
    <property type="entry name" value="LP05116P"/>
    <property type="match status" value="1"/>
</dbReference>
<evidence type="ECO:0000313" key="9">
    <source>
        <dbReference type="Proteomes" id="UP001054811"/>
    </source>
</evidence>
<dbReference type="PRINTS" id="PR00131">
    <property type="entry name" value="GLHYDRLASE1"/>
</dbReference>
<evidence type="ECO:0000256" key="2">
    <source>
        <dbReference type="ARBA" id="ARBA00012744"/>
    </source>
</evidence>
<dbReference type="InterPro" id="IPR001360">
    <property type="entry name" value="Glyco_hydro_1"/>
</dbReference>
<dbReference type="Gene3D" id="3.20.20.80">
    <property type="entry name" value="Glycosidases"/>
    <property type="match status" value="1"/>
</dbReference>
<keyword evidence="4" id="KW-0326">Glycosidase</keyword>
<dbReference type="SUPFAM" id="SSF51445">
    <property type="entry name" value="(Trans)glycosidases"/>
    <property type="match status" value="1"/>
</dbReference>
<dbReference type="PANTHER" id="PTHR10353">
    <property type="entry name" value="GLYCOSYL HYDROLASE"/>
    <property type="match status" value="1"/>
</dbReference>
<dbReference type="PROSITE" id="PS00572">
    <property type="entry name" value="GLYCOSYL_HYDROL_F1_1"/>
    <property type="match status" value="1"/>
</dbReference>
<feature type="region of interest" description="Disordered" evidence="7">
    <location>
        <begin position="1"/>
        <end position="31"/>
    </location>
</feature>
<evidence type="ECO:0000256" key="3">
    <source>
        <dbReference type="ARBA" id="ARBA00022801"/>
    </source>
</evidence>
<organism evidence="8 9">
    <name type="scientific">Microbacterium elymi</name>
    <dbReference type="NCBI Taxonomy" id="2909587"/>
    <lineage>
        <taxon>Bacteria</taxon>
        <taxon>Bacillati</taxon>
        <taxon>Actinomycetota</taxon>
        <taxon>Actinomycetes</taxon>
        <taxon>Micrococcales</taxon>
        <taxon>Microbacteriaceae</taxon>
        <taxon>Microbacterium</taxon>
    </lineage>
</organism>
<dbReference type="EC" id="3.2.1.21" evidence="2"/>
<evidence type="ECO:0000256" key="4">
    <source>
        <dbReference type="ARBA" id="ARBA00023295"/>
    </source>
</evidence>
<dbReference type="InterPro" id="IPR018120">
    <property type="entry name" value="Glyco_hydro_1_AS"/>
</dbReference>
<dbReference type="Proteomes" id="UP001054811">
    <property type="component" value="Chromosome"/>
</dbReference>
<dbReference type="RefSeq" id="WP_259611146.1">
    <property type="nucleotide sequence ID" value="NZ_CP091139.2"/>
</dbReference>
<dbReference type="InterPro" id="IPR017853">
    <property type="entry name" value="GH"/>
</dbReference>
<evidence type="ECO:0000256" key="7">
    <source>
        <dbReference type="SAM" id="MobiDB-lite"/>
    </source>
</evidence>
<comment type="similarity">
    <text evidence="1 6">Belongs to the glycosyl hydrolase 1 family.</text>
</comment>
<sequence>MRAPAPHPPDPDRTPTSPGACDARAADTSDPQQLAERIPAGFVIGTATAAAQIEGCVHAGRRTLSVWDRFSEQPGRILDASTTAVTADHFHRHAEDVRLMSGLGVDAYRFSLGWTRLEPGGRGPLDPDGAAFYDRLLDELLAAGISPFATVSHWDLPEEYAHGWRDRDTALRLGEFAGLVGERFGDRIDGWITINEPATVTLNGYALGLHAPGESLLFDALPTAHHQLLGHGLAVQALRAAGVRGQIGITNAHTPVLPAGDGEQDAVMALLFDVIHNRVFADPVLTGRYPEVPDELATLFGALAEVPAEDLAVICQPLDFYGLNYYMPSVVAAGSGTGDSPDGVSAAMAELPFRLEALPTHETTGFGWPIAPEYLGTVLAQLRDRYGDALPPVLITENGASFDDVVQADGTIADIRRIDYLARHLDSALSAVAPGGEAEGVDLRGFFVWSLLDNWEWAAGFTQRFGLVHVDFADGTRTEKESYRYLAEVLRRRDRR</sequence>
<evidence type="ECO:0000256" key="6">
    <source>
        <dbReference type="RuleBase" id="RU003690"/>
    </source>
</evidence>
<keyword evidence="9" id="KW-1185">Reference proteome</keyword>